<organism evidence="1">
    <name type="scientific">marine metagenome</name>
    <dbReference type="NCBI Taxonomy" id="408172"/>
    <lineage>
        <taxon>unclassified sequences</taxon>
        <taxon>metagenomes</taxon>
        <taxon>ecological metagenomes</taxon>
    </lineage>
</organism>
<feature type="non-terminal residue" evidence="1">
    <location>
        <position position="1"/>
    </location>
</feature>
<protein>
    <recommendedName>
        <fullName evidence="2">Gfo/Idh/MocA-like oxidoreductase C-terminal domain-containing protein</fullName>
    </recommendedName>
</protein>
<dbReference type="AlphaFoldDB" id="A0A382L2R3"/>
<name>A0A382L2R3_9ZZZZ</name>
<gene>
    <name evidence="1" type="ORF">METZ01_LOCUS283864</name>
</gene>
<evidence type="ECO:0008006" key="2">
    <source>
        <dbReference type="Google" id="ProtNLM"/>
    </source>
</evidence>
<reference evidence="1" key="1">
    <citation type="submission" date="2018-05" db="EMBL/GenBank/DDBJ databases">
        <authorList>
            <person name="Lanie J.A."/>
            <person name="Ng W.-L."/>
            <person name="Kazmierczak K.M."/>
            <person name="Andrzejewski T.M."/>
            <person name="Davidsen T.M."/>
            <person name="Wayne K.J."/>
            <person name="Tettelin H."/>
            <person name="Glass J.I."/>
            <person name="Rusch D."/>
            <person name="Podicherti R."/>
            <person name="Tsui H.-C.T."/>
            <person name="Winkler M.E."/>
        </authorList>
    </citation>
    <scope>NUCLEOTIDE SEQUENCE</scope>
</reference>
<accession>A0A382L2R3</accession>
<dbReference type="EMBL" id="UINC01084398">
    <property type="protein sequence ID" value="SVC31010.1"/>
    <property type="molecule type" value="Genomic_DNA"/>
</dbReference>
<proteinExistence type="predicted"/>
<evidence type="ECO:0000313" key="1">
    <source>
        <dbReference type="EMBL" id="SVC31010.1"/>
    </source>
</evidence>
<sequence>KSDNNIFMRVEGGDWGLASNSIHMLDLFAFLTGETQLAIDASGLDVKIYRSKRKDFIELGGRLEASSNRGDHLILIDEKKSRKATLQQVASDNYRYFINQSKGKVVCCHKKNGWKKKEGVFSAPQQSELTHLIVQQIMDSGESYLTSLKESFLLHKPMLDAFNTHLTSVVGKKYEVCPIT</sequence>